<keyword evidence="2" id="KW-0576">Peroxisome</keyword>
<dbReference type="GO" id="GO:0005739">
    <property type="term" value="C:mitochondrion"/>
    <property type="evidence" value="ECO:0007669"/>
    <property type="project" value="TreeGrafter"/>
</dbReference>
<dbReference type="EMBL" id="QCYY01000168">
    <property type="protein sequence ID" value="ROT85851.1"/>
    <property type="molecule type" value="Genomic_DNA"/>
</dbReference>
<keyword evidence="3 5" id="KW-0413">Isomerase</keyword>
<dbReference type="Proteomes" id="UP000283509">
    <property type="component" value="Unassembled WGS sequence"/>
</dbReference>
<reference evidence="5 6" key="1">
    <citation type="submission" date="2018-04" db="EMBL/GenBank/DDBJ databases">
        <authorList>
            <person name="Zhang X."/>
            <person name="Yuan J."/>
            <person name="Li F."/>
            <person name="Xiang J."/>
        </authorList>
    </citation>
    <scope>NUCLEOTIDE SEQUENCE [LARGE SCALE GENOMIC DNA]</scope>
    <source>
        <tissue evidence="5">Muscle</tissue>
    </source>
</reference>
<dbReference type="OrthoDB" id="6357915at2759"/>
<dbReference type="CDD" id="cd06558">
    <property type="entry name" value="crotonase-like"/>
    <property type="match status" value="1"/>
</dbReference>
<evidence type="ECO:0000256" key="2">
    <source>
        <dbReference type="ARBA" id="ARBA00023140"/>
    </source>
</evidence>
<organism evidence="5 6">
    <name type="scientific">Penaeus vannamei</name>
    <name type="common">Whiteleg shrimp</name>
    <name type="synonym">Litopenaeus vannamei</name>
    <dbReference type="NCBI Taxonomy" id="6689"/>
    <lineage>
        <taxon>Eukaryota</taxon>
        <taxon>Metazoa</taxon>
        <taxon>Ecdysozoa</taxon>
        <taxon>Arthropoda</taxon>
        <taxon>Crustacea</taxon>
        <taxon>Multicrustacea</taxon>
        <taxon>Malacostraca</taxon>
        <taxon>Eumalacostraca</taxon>
        <taxon>Eucarida</taxon>
        <taxon>Decapoda</taxon>
        <taxon>Dendrobranchiata</taxon>
        <taxon>Penaeoidea</taxon>
        <taxon>Penaeidae</taxon>
        <taxon>Penaeus</taxon>
    </lineage>
</organism>
<dbReference type="Gene3D" id="3.90.226.10">
    <property type="entry name" value="2-enoyl-CoA Hydratase, Chain A, domain 1"/>
    <property type="match status" value="1"/>
</dbReference>
<evidence type="ECO:0000256" key="4">
    <source>
        <dbReference type="SAM" id="MobiDB-lite"/>
    </source>
</evidence>
<keyword evidence="6" id="KW-1185">Reference proteome</keyword>
<dbReference type="SUPFAM" id="SSF52096">
    <property type="entry name" value="ClpP/crotonase"/>
    <property type="match status" value="1"/>
</dbReference>
<evidence type="ECO:0000313" key="5">
    <source>
        <dbReference type="EMBL" id="ROT85851.1"/>
    </source>
</evidence>
<dbReference type="InterPro" id="IPR029045">
    <property type="entry name" value="ClpP/crotonase-like_dom_sf"/>
</dbReference>
<dbReference type="AlphaFoldDB" id="A0A3R7NFJ2"/>
<evidence type="ECO:0000313" key="6">
    <source>
        <dbReference type="Proteomes" id="UP000283509"/>
    </source>
</evidence>
<dbReference type="STRING" id="6689.A0A3R7NFJ2"/>
<proteinExistence type="predicted"/>
<gene>
    <name evidence="5" type="ORF">C7M84_005196</name>
</gene>
<evidence type="ECO:0000256" key="3">
    <source>
        <dbReference type="ARBA" id="ARBA00023235"/>
    </source>
</evidence>
<dbReference type="InterPro" id="IPR001753">
    <property type="entry name" value="Enoyl-CoA_hydra/iso"/>
</dbReference>
<dbReference type="InterPro" id="IPR014748">
    <property type="entry name" value="Enoyl-CoA_hydra_C"/>
</dbReference>
<evidence type="ECO:0000256" key="1">
    <source>
        <dbReference type="ARBA" id="ARBA00004275"/>
    </source>
</evidence>
<accession>A0A3R7NFJ2</accession>
<dbReference type="Gene3D" id="1.10.12.10">
    <property type="entry name" value="Lyase 2-enoyl-coa Hydratase, Chain A, domain 2"/>
    <property type="match status" value="1"/>
</dbReference>
<comment type="subcellular location">
    <subcellularLocation>
        <location evidence="1">Peroxisome</location>
    </subcellularLocation>
</comment>
<name>A0A3R7NFJ2_PENVA</name>
<dbReference type="InterPro" id="IPR051053">
    <property type="entry name" value="ECH/Chromodomain_protein"/>
</dbReference>
<dbReference type="GO" id="GO:0004165">
    <property type="term" value="F:delta(3)-delta(2)-enoyl-CoA isomerase activity"/>
    <property type="evidence" value="ECO:0007669"/>
    <property type="project" value="TreeGrafter"/>
</dbReference>
<dbReference type="FunFam" id="3.90.226.10:FF:000084">
    <property type="entry name" value="Enoyl-CoA delta isomerase 2, mitochondrial"/>
    <property type="match status" value="1"/>
</dbReference>
<sequence>MHFKKVHHAQTAARSHPSCTRGLHAKTMGKDNHAPGQHSTRRMSSAPPGVPTADNSRYEYLLVTLHEGVRTITFNRPDKKNSLNEKMFDEIVVALQEAADDVSTIITTITGSGNVFTAGNDMSNFRTLTMAQTRDVLIRFMGAFVDFPKPLVAVVNGAAVGAGATLLPLFDAVYATDKAVFFTPFSALGITAEGCSTYTFPKVMGPGQTTEMLLFNKKMSAAEACKVGLVTEVFPEATFQQEVHQRLQAMAKLPPKPLVYSKALIRDIHKEDLHKVNVAECQRVTERFAAVYLPGKEEYQEFVMSDCDGKA</sequence>
<dbReference type="PANTHER" id="PTHR43684:SF1">
    <property type="entry name" value="ENOYL-COA DELTA ISOMERASE 2"/>
    <property type="match status" value="1"/>
</dbReference>
<dbReference type="PANTHER" id="PTHR43684">
    <property type="match status" value="1"/>
</dbReference>
<comment type="caution">
    <text evidence="5">The sequence shown here is derived from an EMBL/GenBank/DDBJ whole genome shotgun (WGS) entry which is preliminary data.</text>
</comment>
<reference evidence="5 6" key="2">
    <citation type="submission" date="2019-01" db="EMBL/GenBank/DDBJ databases">
        <title>The decoding of complex shrimp genome reveals the adaptation for benthos swimmer, frequently molting mechanism and breeding impact on genome.</title>
        <authorList>
            <person name="Sun Y."/>
            <person name="Gao Y."/>
            <person name="Yu Y."/>
        </authorList>
    </citation>
    <scope>NUCLEOTIDE SEQUENCE [LARGE SCALE GENOMIC DNA]</scope>
    <source>
        <tissue evidence="5">Muscle</tissue>
    </source>
</reference>
<dbReference type="Pfam" id="PF00378">
    <property type="entry name" value="ECH_1"/>
    <property type="match status" value="1"/>
</dbReference>
<dbReference type="GO" id="GO:0005777">
    <property type="term" value="C:peroxisome"/>
    <property type="evidence" value="ECO:0007669"/>
    <property type="project" value="UniProtKB-SubCell"/>
</dbReference>
<feature type="region of interest" description="Disordered" evidence="4">
    <location>
        <begin position="1"/>
        <end position="53"/>
    </location>
</feature>
<protein>
    <submittedName>
        <fullName evidence="5">Putative enoyl-CoA delta isomerase 2, mitochondrial isoform X1</fullName>
    </submittedName>
</protein>